<dbReference type="Pfam" id="PF04542">
    <property type="entry name" value="Sigma70_r2"/>
    <property type="match status" value="1"/>
</dbReference>
<evidence type="ECO:0000256" key="1">
    <source>
        <dbReference type="ARBA" id="ARBA00010641"/>
    </source>
</evidence>
<dbReference type="RefSeq" id="WP_123668472.1">
    <property type="nucleotide sequence ID" value="NZ_RJKE01000001.1"/>
</dbReference>
<dbReference type="EMBL" id="RJKE01000001">
    <property type="protein sequence ID" value="ROO89362.1"/>
    <property type="molecule type" value="Genomic_DNA"/>
</dbReference>
<keyword evidence="4" id="KW-0238">DNA-binding</keyword>
<dbReference type="GO" id="GO:0003677">
    <property type="term" value="F:DNA binding"/>
    <property type="evidence" value="ECO:0007669"/>
    <property type="project" value="UniProtKB-KW"/>
</dbReference>
<dbReference type="NCBIfam" id="TIGR02937">
    <property type="entry name" value="sigma70-ECF"/>
    <property type="match status" value="1"/>
</dbReference>
<dbReference type="InterPro" id="IPR007627">
    <property type="entry name" value="RNA_pol_sigma70_r2"/>
</dbReference>
<keyword evidence="5" id="KW-0804">Transcription</keyword>
<dbReference type="InterPro" id="IPR013324">
    <property type="entry name" value="RNA_pol_sigma_r3/r4-like"/>
</dbReference>
<evidence type="ECO:0000313" key="7">
    <source>
        <dbReference type="EMBL" id="ROO89362.1"/>
    </source>
</evidence>
<protein>
    <submittedName>
        <fullName evidence="7">RNA polymerase sigma factor (Sigma-70 family)</fullName>
    </submittedName>
</protein>
<accession>A0A3N1D758</accession>
<gene>
    <name evidence="7" type="ORF">EDD29_7052</name>
</gene>
<dbReference type="AlphaFoldDB" id="A0A3N1D758"/>
<dbReference type="SUPFAM" id="SSF88659">
    <property type="entry name" value="Sigma3 and sigma4 domains of RNA polymerase sigma factors"/>
    <property type="match status" value="1"/>
</dbReference>
<dbReference type="GO" id="GO:0006352">
    <property type="term" value="P:DNA-templated transcription initiation"/>
    <property type="evidence" value="ECO:0007669"/>
    <property type="project" value="InterPro"/>
</dbReference>
<dbReference type="SUPFAM" id="SSF88946">
    <property type="entry name" value="Sigma2 domain of RNA polymerase sigma factors"/>
    <property type="match status" value="1"/>
</dbReference>
<keyword evidence="8" id="KW-1185">Reference proteome</keyword>
<evidence type="ECO:0000313" key="8">
    <source>
        <dbReference type="Proteomes" id="UP000272400"/>
    </source>
</evidence>
<evidence type="ECO:0000256" key="4">
    <source>
        <dbReference type="ARBA" id="ARBA00023125"/>
    </source>
</evidence>
<proteinExistence type="inferred from homology"/>
<reference evidence="7 8" key="1">
    <citation type="submission" date="2018-11" db="EMBL/GenBank/DDBJ databases">
        <title>Sequencing the genomes of 1000 actinobacteria strains.</title>
        <authorList>
            <person name="Klenk H.-P."/>
        </authorList>
    </citation>
    <scope>NUCLEOTIDE SEQUENCE [LARGE SCALE GENOMIC DNA]</scope>
    <source>
        <strain evidence="7 8">DSM 44254</strain>
    </source>
</reference>
<organism evidence="7 8">
    <name type="scientific">Actinocorallia herbida</name>
    <dbReference type="NCBI Taxonomy" id="58109"/>
    <lineage>
        <taxon>Bacteria</taxon>
        <taxon>Bacillati</taxon>
        <taxon>Actinomycetota</taxon>
        <taxon>Actinomycetes</taxon>
        <taxon>Streptosporangiales</taxon>
        <taxon>Thermomonosporaceae</taxon>
        <taxon>Actinocorallia</taxon>
    </lineage>
</organism>
<feature type="domain" description="RNA polymerase sigma-70 region 2" evidence="6">
    <location>
        <begin position="27"/>
        <end position="86"/>
    </location>
</feature>
<evidence type="ECO:0000256" key="5">
    <source>
        <dbReference type="ARBA" id="ARBA00023163"/>
    </source>
</evidence>
<dbReference type="Gene3D" id="1.10.1740.10">
    <property type="match status" value="1"/>
</dbReference>
<dbReference type="PANTHER" id="PTHR43133:SF8">
    <property type="entry name" value="RNA POLYMERASE SIGMA FACTOR HI_1459-RELATED"/>
    <property type="match status" value="1"/>
</dbReference>
<name>A0A3N1D758_9ACTN</name>
<dbReference type="InterPro" id="IPR036388">
    <property type="entry name" value="WH-like_DNA-bd_sf"/>
</dbReference>
<dbReference type="Gene3D" id="1.10.10.10">
    <property type="entry name" value="Winged helix-like DNA-binding domain superfamily/Winged helix DNA-binding domain"/>
    <property type="match status" value="1"/>
</dbReference>
<dbReference type="InterPro" id="IPR013325">
    <property type="entry name" value="RNA_pol_sigma_r2"/>
</dbReference>
<comment type="similarity">
    <text evidence="1">Belongs to the sigma-70 factor family. ECF subfamily.</text>
</comment>
<dbReference type="OrthoDB" id="265863at2"/>
<dbReference type="InterPro" id="IPR014284">
    <property type="entry name" value="RNA_pol_sigma-70_dom"/>
</dbReference>
<evidence type="ECO:0000259" key="6">
    <source>
        <dbReference type="Pfam" id="PF04542"/>
    </source>
</evidence>
<dbReference type="GO" id="GO:0016987">
    <property type="term" value="F:sigma factor activity"/>
    <property type="evidence" value="ECO:0007669"/>
    <property type="project" value="UniProtKB-KW"/>
</dbReference>
<dbReference type="InterPro" id="IPR039425">
    <property type="entry name" value="RNA_pol_sigma-70-like"/>
</dbReference>
<dbReference type="PANTHER" id="PTHR43133">
    <property type="entry name" value="RNA POLYMERASE ECF-TYPE SIGMA FACTO"/>
    <property type="match status" value="1"/>
</dbReference>
<keyword evidence="3" id="KW-0731">Sigma factor</keyword>
<comment type="caution">
    <text evidence="7">The sequence shown here is derived from an EMBL/GenBank/DDBJ whole genome shotgun (WGS) entry which is preliminary data.</text>
</comment>
<evidence type="ECO:0000256" key="2">
    <source>
        <dbReference type="ARBA" id="ARBA00023015"/>
    </source>
</evidence>
<dbReference type="Proteomes" id="UP000272400">
    <property type="component" value="Unassembled WGS sequence"/>
</dbReference>
<keyword evidence="2" id="KW-0805">Transcription regulation</keyword>
<evidence type="ECO:0000256" key="3">
    <source>
        <dbReference type="ARBA" id="ARBA00023082"/>
    </source>
</evidence>
<sequence length="175" mass="18548">MSEPVTATSGALFERARDGDTAAWEALVARYHPMLWSIARAHGLSGPAAEDVVQTTWLRLVQHLGDLRSPDGVGAWLATTCRRECVPRVPVPAPRPPLDRPDPRPGPEPVCVARDQVSRVAAALESLSEPCRRMLRLLAAAAPYAEVAAALGLAPGGVGPARARCLRALRAALGD</sequence>